<dbReference type="SUPFAM" id="SSF52058">
    <property type="entry name" value="L domain-like"/>
    <property type="match status" value="1"/>
</dbReference>
<evidence type="ECO:0000313" key="5">
    <source>
        <dbReference type="Proteomes" id="UP000515135"/>
    </source>
</evidence>
<dbReference type="Proteomes" id="UP000515135">
    <property type="component" value="Unplaced"/>
</dbReference>
<dbReference type="PANTHER" id="PTHR24366:SF96">
    <property type="entry name" value="LEUCINE RICH REPEAT CONTAINING 53"/>
    <property type="match status" value="1"/>
</dbReference>
<dbReference type="GeneID" id="109476166"/>
<feature type="chain" id="PRO_5027744283" evidence="4">
    <location>
        <begin position="20"/>
        <end position="643"/>
    </location>
</feature>
<dbReference type="OrthoDB" id="9990437at2759"/>
<organism evidence="5 6">
    <name type="scientific">Branchiostoma belcheri</name>
    <name type="common">Amphioxus</name>
    <dbReference type="NCBI Taxonomy" id="7741"/>
    <lineage>
        <taxon>Eukaryota</taxon>
        <taxon>Metazoa</taxon>
        <taxon>Chordata</taxon>
        <taxon>Cephalochordata</taxon>
        <taxon>Leptocardii</taxon>
        <taxon>Amphioxiformes</taxon>
        <taxon>Branchiostomatidae</taxon>
        <taxon>Branchiostoma</taxon>
    </lineage>
</organism>
<keyword evidence="2" id="KW-0677">Repeat</keyword>
<evidence type="ECO:0000256" key="3">
    <source>
        <dbReference type="SAM" id="MobiDB-lite"/>
    </source>
</evidence>
<feature type="region of interest" description="Disordered" evidence="3">
    <location>
        <begin position="302"/>
        <end position="328"/>
    </location>
</feature>
<protein>
    <submittedName>
        <fullName evidence="6">Uncharacterized protein LOC109476166</fullName>
    </submittedName>
</protein>
<dbReference type="PANTHER" id="PTHR24366">
    <property type="entry name" value="IG(IMMUNOGLOBULIN) AND LRR(LEUCINE RICH REPEAT) DOMAINS"/>
    <property type="match status" value="1"/>
</dbReference>
<proteinExistence type="predicted"/>
<feature type="signal peptide" evidence="4">
    <location>
        <begin position="1"/>
        <end position="19"/>
    </location>
</feature>
<dbReference type="InterPro" id="IPR003591">
    <property type="entry name" value="Leu-rich_rpt_typical-subtyp"/>
</dbReference>
<dbReference type="KEGG" id="bbel:109476166"/>
<dbReference type="RefSeq" id="XP_019632614.1">
    <property type="nucleotide sequence ID" value="XM_019777055.1"/>
</dbReference>
<dbReference type="InterPro" id="IPR032675">
    <property type="entry name" value="LRR_dom_sf"/>
</dbReference>
<dbReference type="Gene3D" id="3.80.10.10">
    <property type="entry name" value="Ribonuclease Inhibitor"/>
    <property type="match status" value="1"/>
</dbReference>
<evidence type="ECO:0000313" key="6">
    <source>
        <dbReference type="RefSeq" id="XP_019632614.1"/>
    </source>
</evidence>
<dbReference type="SMART" id="SM00369">
    <property type="entry name" value="LRR_TYP"/>
    <property type="match status" value="4"/>
</dbReference>
<evidence type="ECO:0000256" key="1">
    <source>
        <dbReference type="ARBA" id="ARBA00022614"/>
    </source>
</evidence>
<gene>
    <name evidence="6" type="primary">LOC109476166</name>
</gene>
<accession>A0A6P4ZFA1</accession>
<reference evidence="6" key="1">
    <citation type="submission" date="2025-08" db="UniProtKB">
        <authorList>
            <consortium name="RefSeq"/>
        </authorList>
    </citation>
    <scope>IDENTIFICATION</scope>
    <source>
        <tissue evidence="6">Gonad</tissue>
    </source>
</reference>
<keyword evidence="5" id="KW-1185">Reference proteome</keyword>
<dbReference type="AlphaFoldDB" id="A0A6P4ZFA1"/>
<keyword evidence="4" id="KW-0732">Signal</keyword>
<dbReference type="InterPro" id="IPR001611">
    <property type="entry name" value="Leu-rich_rpt"/>
</dbReference>
<evidence type="ECO:0000256" key="2">
    <source>
        <dbReference type="ARBA" id="ARBA00022737"/>
    </source>
</evidence>
<sequence length="643" mass="69341">MRSLLTALFVLTVLSTAAGKTVDYTGRNLTQVPTDAFTPDAHTVRLSHNRISRLGSGFTSAPRVRYLIINDNRVNTLSPQSFQPLQELLFLDLDRNRLVSLRDFTFSALAALSDLILSNNLISAVSVRAFHGLTSLEFLELSGNRLSAVPVQAVRLIPGERLLLVLLMVNNISHIPGDIASLHPSASYKFHGNPLRCPDEKQNSSREDVINAENIRRPSSPVVWTYVVDTLEGGRRLSGNLLFIKDLHKYFGVAPKTFYVSEHLSVHLPEIPVDRFVDYPTAWITPTGRRPVPAGKALTIEDFTAEDSGNSPSDDVSPEDRKNSTNDICAGSPANQSCSCFNGSRSPSFHHPKFCDAGSTNSDLKPTRLLIILGIASMMLCSVAVFCWRKRQGRSGENGGSAGAAVRAGAQAMAVCIPLHPLPRLTELSTEGEPNASLLSHLRGTESRAAMKMGATQYTSGLHRATGARPAEPIGTTEAQIHHYENADADEYASVAPRPLPDDEETAADAVNTSVPEGVSEQPAFQIGDGLEMPYGVAAANAMYQRGGTAPNPNASVLTNEHTSSTDLTDSAAYTAIHDNPVEAQTHIATEANIPLYRRDTAPNRRSLTSEHAHSGNDATLYCATDDNGKGTVTAGLYGQQID</sequence>
<name>A0A6P4ZFA1_BRABE</name>
<keyword evidence="1" id="KW-0433">Leucine-rich repeat</keyword>
<evidence type="ECO:0000256" key="4">
    <source>
        <dbReference type="SAM" id="SignalP"/>
    </source>
</evidence>
<dbReference type="Pfam" id="PF13855">
    <property type="entry name" value="LRR_8"/>
    <property type="match status" value="1"/>
</dbReference>